<reference evidence="1 2" key="1">
    <citation type="submission" date="2018-07" db="EMBL/GenBank/DDBJ databases">
        <authorList>
            <person name="Cook J.L."/>
            <person name="Tucker S.D."/>
            <person name="Kassa A.K."/>
            <person name="Jones J.A."/>
            <person name="Khadka D."/>
            <person name="Klug H.M."/>
            <person name="Layton S.R."/>
            <person name="Nayek S."/>
            <person name="Bhuiyan S."/>
            <person name="Kim T."/>
            <person name="Hughes L.E."/>
            <person name="Garlena R.A."/>
            <person name="Russell D.A."/>
            <person name="Pope W.H."/>
            <person name="Jacobs-Sera D."/>
            <person name="Hatfull G.F."/>
        </authorList>
    </citation>
    <scope>NUCLEOTIDE SEQUENCE [LARGE SCALE GENOMIC DNA]</scope>
</reference>
<accession>A0A345M8Q3</accession>
<dbReference type="EMBL" id="MH576965">
    <property type="protein sequence ID" value="AXH66874.1"/>
    <property type="molecule type" value="Genomic_DNA"/>
</dbReference>
<gene>
    <name evidence="1" type="primary">136</name>
    <name evidence="1" type="ORF">SEA_STARPLATINUM_136</name>
</gene>
<evidence type="ECO:0000313" key="2">
    <source>
        <dbReference type="Proteomes" id="UP000259988"/>
    </source>
</evidence>
<name>A0A345M8Q3_9CAUD</name>
<dbReference type="Proteomes" id="UP000259988">
    <property type="component" value="Segment"/>
</dbReference>
<dbReference type="KEGG" id="vg:55609827"/>
<sequence length="123" mass="13672">MTFEQKFKQAFKNTRKANVTAKMQVQECCRGCINKEKLGMDSDSDPYVYTYAGQGSRLRFAGDSVVYADTRNPVPHIYVYHGNGGGEKFAEVAKSLGLDVEWDGSQWSAIVVKVPNEGMPGLR</sequence>
<proteinExistence type="predicted"/>
<protein>
    <submittedName>
        <fullName evidence="1">Uncharacterized protein</fullName>
    </submittedName>
</protein>
<organism evidence="1 2">
    <name type="scientific">Streptomyces phage StarPlatinum</name>
    <dbReference type="NCBI Taxonomy" id="2283265"/>
    <lineage>
        <taxon>Viruses</taxon>
        <taxon>Duplodnaviria</taxon>
        <taxon>Heunggongvirae</taxon>
        <taxon>Uroviricota</taxon>
        <taxon>Caudoviricetes</taxon>
        <taxon>Stanwilliamsviridae</taxon>
        <taxon>Boydwoodruffvirinae</taxon>
        <taxon>Karimacvirus</taxon>
        <taxon>Karimacvirus starplatinum</taxon>
        <taxon>Streptomyces virus StarPlatinum</taxon>
    </lineage>
</organism>
<dbReference type="RefSeq" id="YP_009839563.1">
    <property type="nucleotide sequence ID" value="NC_048721.1"/>
</dbReference>
<keyword evidence="2" id="KW-1185">Reference proteome</keyword>
<evidence type="ECO:0000313" key="1">
    <source>
        <dbReference type="EMBL" id="AXH66874.1"/>
    </source>
</evidence>
<dbReference type="GeneID" id="55609827"/>